<evidence type="ECO:0000256" key="1">
    <source>
        <dbReference type="SAM" id="MobiDB-lite"/>
    </source>
</evidence>
<reference evidence="2 3" key="1">
    <citation type="submission" date="2017-06" db="EMBL/GenBank/DDBJ databases">
        <title>Global population genomics of the pathogenic fungus Cryptococcus neoformans var. grubii.</title>
        <authorList>
            <person name="Cuomo C."/>
            <person name="Litvintseva A."/>
            <person name="Chen Y."/>
            <person name="Young S."/>
            <person name="Zeng Q."/>
            <person name="Chapman S."/>
            <person name="Gujja S."/>
            <person name="Saif S."/>
            <person name="Birren B."/>
        </authorList>
    </citation>
    <scope>NUCLEOTIDE SEQUENCE [LARGE SCALE GENOMIC DNA]</scope>
    <source>
        <strain evidence="2 3">Tu259-1</strain>
    </source>
</reference>
<evidence type="ECO:0000313" key="2">
    <source>
        <dbReference type="EMBL" id="OXG19829.1"/>
    </source>
</evidence>
<dbReference type="AlphaFoldDB" id="A0A854Q8Q3"/>
<sequence>MSHYDEGYDYGFGNDEGYDYGFSDDEDPAIPQDSSPLRHSLRNRAGPSMVCTNRGQLSTLPGGEDAIDFRPQLAQNSGYKTLMKERQHQVSDFATPGPYAHVRRMIDIYVLLHQEMQTRVATNTCSVAKEVAQKYANAVVTLSMLPSYHHATLYKVVIDPIVPQNDSSAMEEIERWVKSLLTHLRSDIHILLKDSIHDKQNLWIIMEDFLPDGFRKPGAVIAHLSFLREKAMFYQANIEQWRAEDNEDNDCSRTFQRRAVHHSSVQASTRPRR</sequence>
<accession>A0A854Q8Q3</accession>
<evidence type="ECO:0000313" key="3">
    <source>
        <dbReference type="Proteomes" id="UP000199727"/>
    </source>
</evidence>
<feature type="compositionally biased region" description="Polar residues" evidence="1">
    <location>
        <begin position="50"/>
        <end position="59"/>
    </location>
</feature>
<name>A0A854Q8Q3_CRYNE</name>
<gene>
    <name evidence="2" type="ORF">C361_03889</name>
</gene>
<proteinExistence type="predicted"/>
<protein>
    <submittedName>
        <fullName evidence="2">Uncharacterized protein</fullName>
    </submittedName>
</protein>
<comment type="caution">
    <text evidence="2">The sequence shown here is derived from an EMBL/GenBank/DDBJ whole genome shotgun (WGS) entry which is preliminary data.</text>
</comment>
<dbReference type="Proteomes" id="UP000199727">
    <property type="component" value="Unassembled WGS sequence"/>
</dbReference>
<feature type="region of interest" description="Disordered" evidence="1">
    <location>
        <begin position="21"/>
        <end position="66"/>
    </location>
</feature>
<organism evidence="2 3">
    <name type="scientific">Cryptococcus neoformans Tu259-1</name>
    <dbReference type="NCBI Taxonomy" id="1230072"/>
    <lineage>
        <taxon>Eukaryota</taxon>
        <taxon>Fungi</taxon>
        <taxon>Dikarya</taxon>
        <taxon>Basidiomycota</taxon>
        <taxon>Agaricomycotina</taxon>
        <taxon>Tremellomycetes</taxon>
        <taxon>Tremellales</taxon>
        <taxon>Cryptococcaceae</taxon>
        <taxon>Cryptococcus</taxon>
        <taxon>Cryptococcus neoformans species complex</taxon>
    </lineage>
</organism>
<dbReference type="EMBL" id="AMKT01000049">
    <property type="protein sequence ID" value="OXG19829.1"/>
    <property type="molecule type" value="Genomic_DNA"/>
</dbReference>